<sequence length="518" mass="59032">MPSGSLALAMAWAPRIIPDVSRPQFPPQRLSMRKLPVPFSILFCVLVCSTGQATADEKASEPKASDDRPNIVWIIADDLGPELACYGYPDVATPNVDRLAKRGRLFANAFSTSPVCSSSRSAFQTGRYQTSIGCYHHLTRDKKELQVPTAIDWLREAGYFISHGNGEVGNKKANKYGVNYLYDKRTHFDAYDWSEREPGQPFFAQVHIHEPHRPFVKSDRQRTDASIPPHYPEHPITRADWSNYLATIEVMDQKVGGILDRLEAEGISENTLVIFFGDHGRPHVRGKQWLYEGGLHTPMIVRWPAKLSKASVEAGLATLLDVVPTTLQAAGIDPPELPGKSLLENEWSGHEYIFAARDRCGDAPDRIRSVRNERFKYIRNFHPEKPYLQLSSYKKLSYPVETLMKVLHAEGQWGSPFMAENRPEEELYDLSNDPHEMHNLAKDEAYQSKLLELRTTLNDWMNETVDQGGVDESRTVNLEELMAEKRRWYERTMERRGLEPSVSDSEYLQWWATELGVE</sequence>
<evidence type="ECO:0000256" key="1">
    <source>
        <dbReference type="ARBA" id="ARBA00008779"/>
    </source>
</evidence>
<dbReference type="Gene3D" id="3.40.720.10">
    <property type="entry name" value="Alkaline Phosphatase, subunit A"/>
    <property type="match status" value="1"/>
</dbReference>
<organism evidence="4 5">
    <name type="scientific">Rhodopirellula europaea 6C</name>
    <dbReference type="NCBI Taxonomy" id="1263867"/>
    <lineage>
        <taxon>Bacteria</taxon>
        <taxon>Pseudomonadati</taxon>
        <taxon>Planctomycetota</taxon>
        <taxon>Planctomycetia</taxon>
        <taxon>Pirellulales</taxon>
        <taxon>Pirellulaceae</taxon>
        <taxon>Rhodopirellula</taxon>
    </lineage>
</organism>
<reference evidence="4" key="1">
    <citation type="submission" date="2012-11" db="EMBL/GenBank/DDBJ databases">
        <title>Permanent draft genomes of Rhodopirellula europaea strain SH398 and 6C.</title>
        <authorList>
            <person name="Richter M."/>
            <person name="Richter-Heitmann T."/>
            <person name="Frank C."/>
            <person name="Harder J."/>
            <person name="Glockner F.O."/>
        </authorList>
    </citation>
    <scope>NUCLEOTIDE SEQUENCE</scope>
    <source>
        <strain evidence="4">6C</strain>
    </source>
</reference>
<evidence type="ECO:0000256" key="2">
    <source>
        <dbReference type="ARBA" id="ARBA00022801"/>
    </source>
</evidence>
<dbReference type="CDD" id="cd16027">
    <property type="entry name" value="SGSH"/>
    <property type="match status" value="1"/>
</dbReference>
<feature type="domain" description="Sulfatase N-terminal" evidence="3">
    <location>
        <begin position="69"/>
        <end position="332"/>
    </location>
</feature>
<gene>
    <name evidence="4" type="ORF">RE6C_04542</name>
</gene>
<dbReference type="AlphaFoldDB" id="M2ACR3"/>
<dbReference type="InterPro" id="IPR000917">
    <property type="entry name" value="Sulfatase_N"/>
</dbReference>
<comment type="similarity">
    <text evidence="1">Belongs to the sulfatase family.</text>
</comment>
<dbReference type="SUPFAM" id="SSF53649">
    <property type="entry name" value="Alkaline phosphatase-like"/>
    <property type="match status" value="1"/>
</dbReference>
<dbReference type="EMBL" id="ANMO01000211">
    <property type="protein sequence ID" value="EMB14735.1"/>
    <property type="molecule type" value="Genomic_DNA"/>
</dbReference>
<dbReference type="PANTHER" id="PTHR42693:SF53">
    <property type="entry name" value="ENDO-4-O-SULFATASE"/>
    <property type="match status" value="1"/>
</dbReference>
<dbReference type="PANTHER" id="PTHR42693">
    <property type="entry name" value="ARYLSULFATASE FAMILY MEMBER"/>
    <property type="match status" value="1"/>
</dbReference>
<dbReference type="InterPro" id="IPR050738">
    <property type="entry name" value="Sulfatase"/>
</dbReference>
<accession>M2ACR3</accession>
<dbReference type="InterPro" id="IPR017850">
    <property type="entry name" value="Alkaline_phosphatase_core_sf"/>
</dbReference>
<proteinExistence type="inferred from homology"/>
<reference evidence="4" key="2">
    <citation type="journal article" date="2013" name="Mar. Genomics">
        <title>Expression of sulfatases in Rhodopirellula baltica and the diversity of sulfatases in the genus Rhodopirellula.</title>
        <authorList>
            <person name="Wegner C.E."/>
            <person name="Richter-Heitmann T."/>
            <person name="Klindworth A."/>
            <person name="Klockow C."/>
            <person name="Richter M."/>
            <person name="Achstetter T."/>
            <person name="Glockner F.O."/>
            <person name="Harder J."/>
        </authorList>
    </citation>
    <scope>NUCLEOTIDE SEQUENCE [LARGE SCALE GENOMIC DNA]</scope>
    <source>
        <strain evidence="4">6C</strain>
    </source>
</reference>
<protein>
    <submittedName>
        <fullName evidence="4">Arylsulfatase A</fullName>
    </submittedName>
</protein>
<evidence type="ECO:0000313" key="5">
    <source>
        <dbReference type="Proteomes" id="UP000011529"/>
    </source>
</evidence>
<evidence type="ECO:0000313" key="4">
    <source>
        <dbReference type="EMBL" id="EMB14735.1"/>
    </source>
</evidence>
<dbReference type="Pfam" id="PF00884">
    <property type="entry name" value="Sulfatase"/>
    <property type="match status" value="1"/>
</dbReference>
<keyword evidence="5" id="KW-1185">Reference proteome</keyword>
<dbReference type="Proteomes" id="UP000011529">
    <property type="component" value="Unassembled WGS sequence"/>
</dbReference>
<comment type="caution">
    <text evidence="4">The sequence shown here is derived from an EMBL/GenBank/DDBJ whole genome shotgun (WGS) entry which is preliminary data.</text>
</comment>
<evidence type="ECO:0000259" key="3">
    <source>
        <dbReference type="Pfam" id="PF00884"/>
    </source>
</evidence>
<dbReference type="PATRIC" id="fig|1263867.3.peg.4871"/>
<name>M2ACR3_9BACT</name>
<keyword evidence="2" id="KW-0378">Hydrolase</keyword>
<dbReference type="GO" id="GO:0004065">
    <property type="term" value="F:arylsulfatase activity"/>
    <property type="evidence" value="ECO:0007669"/>
    <property type="project" value="TreeGrafter"/>
</dbReference>